<dbReference type="AlphaFoldDB" id="A0A9P8P838"/>
<dbReference type="InterPro" id="IPR036075">
    <property type="entry name" value="ARMT-1-like_metal-bd_sf"/>
</dbReference>
<dbReference type="Gene3D" id="1.20.930.60">
    <property type="match status" value="1"/>
</dbReference>
<evidence type="ECO:0000313" key="9">
    <source>
        <dbReference type="EMBL" id="KAH3666699.1"/>
    </source>
</evidence>
<evidence type="ECO:0000256" key="6">
    <source>
        <dbReference type="ARBA" id="ARBA00048809"/>
    </source>
</evidence>
<evidence type="ECO:0000256" key="4">
    <source>
        <dbReference type="ARBA" id="ARBA00022801"/>
    </source>
</evidence>
<comment type="cofactor">
    <cofactor evidence="7">
        <name>Mn(2+)</name>
        <dbReference type="ChEBI" id="CHEBI:29035"/>
    </cofactor>
    <cofactor evidence="7">
        <name>Ni(2+)</name>
        <dbReference type="ChEBI" id="CHEBI:49786"/>
    </cofactor>
</comment>
<gene>
    <name evidence="9" type="ORF">WICMUC_005516</name>
</gene>
<dbReference type="GO" id="GO:0046872">
    <property type="term" value="F:metal ion binding"/>
    <property type="evidence" value="ECO:0007669"/>
    <property type="project" value="UniProtKB-UniRule"/>
</dbReference>
<dbReference type="GO" id="GO:0005634">
    <property type="term" value="C:nucleus"/>
    <property type="evidence" value="ECO:0007669"/>
    <property type="project" value="TreeGrafter"/>
</dbReference>
<evidence type="ECO:0000256" key="1">
    <source>
        <dbReference type="ARBA" id="ARBA00001326"/>
    </source>
</evidence>
<evidence type="ECO:0000313" key="10">
    <source>
        <dbReference type="Proteomes" id="UP000769528"/>
    </source>
</evidence>
<dbReference type="SUPFAM" id="SSF111321">
    <property type="entry name" value="AF1104-like"/>
    <property type="match status" value="1"/>
</dbReference>
<reference evidence="9" key="1">
    <citation type="journal article" date="2021" name="Open Biol.">
        <title>Shared evolutionary footprints suggest mitochondrial oxidative damage underlies multiple complex I losses in fungi.</title>
        <authorList>
            <person name="Schikora-Tamarit M.A."/>
            <person name="Marcet-Houben M."/>
            <person name="Nosek J."/>
            <person name="Gabaldon T."/>
        </authorList>
    </citation>
    <scope>NUCLEOTIDE SEQUENCE</scope>
    <source>
        <strain evidence="9">CBS6341</strain>
    </source>
</reference>
<dbReference type="Proteomes" id="UP000769528">
    <property type="component" value="Unassembled WGS sequence"/>
</dbReference>
<dbReference type="InterPro" id="IPR002791">
    <property type="entry name" value="ARMT1-like_metal-bd"/>
</dbReference>
<reference evidence="9" key="2">
    <citation type="submission" date="2021-01" db="EMBL/GenBank/DDBJ databases">
        <authorList>
            <person name="Schikora-Tamarit M.A."/>
        </authorList>
    </citation>
    <scope>NUCLEOTIDE SEQUENCE</scope>
    <source>
        <strain evidence="9">CBS6341</strain>
    </source>
</reference>
<comment type="similarity">
    <text evidence="2 7">Belongs to the damage-control phosphatase family. Sugar phosphate phosphatase III subfamily.</text>
</comment>
<dbReference type="GO" id="GO:0006974">
    <property type="term" value="P:DNA damage response"/>
    <property type="evidence" value="ECO:0007669"/>
    <property type="project" value="TreeGrafter"/>
</dbReference>
<sequence length="444" mass="51144">MSDLPPVYYNKDSDSFAFETARVRWIKIVQDTIEDINEAIKDKSQEFIEQGQSISKQLSSLKSDIQNDGEIKPFLNNSNIKAYGSYNEVLQNQNYTWLSGPWLILENYLYRLINSFFLAQPLWFNYDIFNNLKKSAFESSVDGVSELAVRYYELSSNINKLDSEALKILFTEFTEISLWGNATDLSLLATATLDDIKSIQGAEARKKSEDKILSNDLSEAWNQISQNKGRVDFVLDNTGFELYTDLIFALFLIETKLSTQVNFHTKDIPWMVSDVNIKDFYILIDELKNVEKFPLNRKEIDFFINKVEYYNNIGVLNLQTSSFWTLDKDFYEINPSEIKYGGADLYKDLLNSKLIIFKGDMNYRKLTGDRRWDPTTKFINSIGPLASQGLKILSLRTVKADVLVGLPQGVYEKITEEWGKTNDNKLSWLYSGKYAVISYSNGDN</sequence>
<keyword evidence="5 7" id="KW-0464">Manganese</keyword>
<evidence type="ECO:0000256" key="5">
    <source>
        <dbReference type="ARBA" id="ARBA00023211"/>
    </source>
</evidence>
<comment type="catalytic activity">
    <reaction evidence="1 7">
        <text>beta-D-fructose 1-phosphate + H2O = D-fructose + phosphate</text>
        <dbReference type="Rhea" id="RHEA:35603"/>
        <dbReference type="ChEBI" id="CHEBI:15377"/>
        <dbReference type="ChEBI" id="CHEBI:37721"/>
        <dbReference type="ChEBI" id="CHEBI:43474"/>
        <dbReference type="ChEBI" id="CHEBI:138881"/>
    </reaction>
</comment>
<dbReference type="Gene3D" id="3.40.50.10880">
    <property type="entry name" value="Uncharacterised protein PF01937, DUF89, domain 3"/>
    <property type="match status" value="1"/>
</dbReference>
<dbReference type="PANTHER" id="PTHR12260:SF6">
    <property type="entry name" value="DAMAGE-CONTROL PHOSPHATASE ARMT1"/>
    <property type="match status" value="1"/>
</dbReference>
<dbReference type="GO" id="GO:0016791">
    <property type="term" value="F:phosphatase activity"/>
    <property type="evidence" value="ECO:0007669"/>
    <property type="project" value="TreeGrafter"/>
</dbReference>
<dbReference type="PANTHER" id="PTHR12260">
    <property type="entry name" value="DAMAGE-CONTROL PHOSPHATASE ARMT1"/>
    <property type="match status" value="1"/>
</dbReference>
<dbReference type="Pfam" id="PF01937">
    <property type="entry name" value="ARMT1-like_dom"/>
    <property type="match status" value="1"/>
</dbReference>
<comment type="function">
    <text evidence="7">Metal-dependent phosphatase that shows phosphatase activity against several substrates, including fructose-1-phosphate and fructose-6-phosphate. Its preference for fructose-1-phosphate, a strong glycating agent that causes DNA damage rather than a canonical yeast metabolite, suggests a damage-control function in hexose phosphate metabolism.</text>
</comment>
<protein>
    <recommendedName>
        <fullName evidence="7">Sugar phosphate phosphatase</fullName>
        <ecNumber evidence="7">3.1.3.-</ecNumber>
    </recommendedName>
</protein>
<dbReference type="EMBL" id="JAEUBF010001406">
    <property type="protein sequence ID" value="KAH3666699.1"/>
    <property type="molecule type" value="Genomic_DNA"/>
</dbReference>
<proteinExistence type="inferred from homology"/>
<evidence type="ECO:0000259" key="8">
    <source>
        <dbReference type="Pfam" id="PF01937"/>
    </source>
</evidence>
<keyword evidence="10" id="KW-1185">Reference proteome</keyword>
<dbReference type="OrthoDB" id="541375at2759"/>
<keyword evidence="4 7" id="KW-0378">Hydrolase</keyword>
<evidence type="ECO:0000256" key="3">
    <source>
        <dbReference type="ARBA" id="ARBA00022723"/>
    </source>
</evidence>
<comment type="catalytic activity">
    <reaction evidence="6 7">
        <text>beta-D-fructose 6-phosphate = dihydroxyacetone + D-glyceraldehyde 3-phosphate</text>
        <dbReference type="Rhea" id="RHEA:28002"/>
        <dbReference type="ChEBI" id="CHEBI:16016"/>
        <dbReference type="ChEBI" id="CHEBI:57634"/>
        <dbReference type="ChEBI" id="CHEBI:59776"/>
    </reaction>
</comment>
<dbReference type="EC" id="3.1.3.-" evidence="7"/>
<organism evidence="9 10">
    <name type="scientific">Wickerhamomyces mucosus</name>
    <dbReference type="NCBI Taxonomy" id="1378264"/>
    <lineage>
        <taxon>Eukaryota</taxon>
        <taxon>Fungi</taxon>
        <taxon>Dikarya</taxon>
        <taxon>Ascomycota</taxon>
        <taxon>Saccharomycotina</taxon>
        <taxon>Saccharomycetes</taxon>
        <taxon>Phaffomycetales</taxon>
        <taxon>Wickerhamomycetaceae</taxon>
        <taxon>Wickerhamomyces</taxon>
    </lineage>
</organism>
<comment type="caution">
    <text evidence="9">The sequence shown here is derived from an EMBL/GenBank/DDBJ whole genome shotgun (WGS) entry which is preliminary data.</text>
</comment>
<accession>A0A9P8P838</accession>
<keyword evidence="3 7" id="KW-0479">Metal-binding</keyword>
<evidence type="ECO:0000256" key="7">
    <source>
        <dbReference type="RuleBase" id="RU367030"/>
    </source>
</evidence>
<dbReference type="InterPro" id="IPR039763">
    <property type="entry name" value="ARMT1"/>
</dbReference>
<comment type="domain">
    <text evidence="7">Subfamily III proteins have a conserved RTxK motif about 40-50 residues from the C-terminus; the threonine may be replaced by serine or cysteine.</text>
</comment>
<name>A0A9P8P838_9ASCO</name>
<feature type="domain" description="Damage-control phosphatase ARMT1-like metal-binding" evidence="8">
    <location>
        <begin position="20"/>
        <end position="413"/>
    </location>
</feature>
<evidence type="ECO:0000256" key="2">
    <source>
        <dbReference type="ARBA" id="ARBA00009519"/>
    </source>
</evidence>